<proteinExistence type="predicted"/>
<sequence length="324" mass="33288">MNRGTTGGDTRGAARRTTAWRTALLLVVPAAVIGVLLGRALAAPDPVQSEATLRALADLAAAVVVGLAALPRLSDRLDPAWRPLAAVAGLWLFAETALLADQAAEVSGTPVARLGTAAFGRYLTGSGNGQIGIAILICALIVTSCAAISFRRNGSAADSGPLGVILVFAAVGLVLRPVTGHMSQQPFGSMFAAVHALAAAGWCGMLLAAALQLRSRGDWAAVLPEYSRWALRAAAAVTVTGIVNALLRLPGLAAWTDTGYGRILLAKTVIAVVLLGLGGWWRRTWVPAASAHRLTADESLRRSVLELVVMSVVFGLAAAVAVAA</sequence>
<evidence type="ECO:0000256" key="2">
    <source>
        <dbReference type="ARBA" id="ARBA00022475"/>
    </source>
</evidence>
<feature type="transmembrane region" description="Helical" evidence="6">
    <location>
        <begin position="303"/>
        <end position="323"/>
    </location>
</feature>
<keyword evidence="9" id="KW-1185">Reference proteome</keyword>
<accession>A0A3M2LDV5</accession>
<dbReference type="RefSeq" id="WP_122187080.1">
    <property type="nucleotide sequence ID" value="NZ_RFFH01000002.1"/>
</dbReference>
<name>A0A3M2LDV5_9NOCA</name>
<feature type="transmembrane region" description="Helical" evidence="6">
    <location>
        <begin position="52"/>
        <end position="71"/>
    </location>
</feature>
<keyword evidence="2" id="KW-1003">Cell membrane</keyword>
<dbReference type="InterPro" id="IPR008457">
    <property type="entry name" value="Cu-R_CopD_dom"/>
</dbReference>
<dbReference type="OrthoDB" id="4641923at2"/>
<feature type="transmembrane region" description="Helical" evidence="6">
    <location>
        <begin position="131"/>
        <end position="150"/>
    </location>
</feature>
<evidence type="ECO:0000256" key="4">
    <source>
        <dbReference type="ARBA" id="ARBA00022989"/>
    </source>
</evidence>
<evidence type="ECO:0000256" key="3">
    <source>
        <dbReference type="ARBA" id="ARBA00022692"/>
    </source>
</evidence>
<dbReference type="EMBL" id="RFFH01000002">
    <property type="protein sequence ID" value="RMI34155.1"/>
    <property type="molecule type" value="Genomic_DNA"/>
</dbReference>
<evidence type="ECO:0000259" key="7">
    <source>
        <dbReference type="Pfam" id="PF05425"/>
    </source>
</evidence>
<dbReference type="PANTHER" id="PTHR34820:SF4">
    <property type="entry name" value="INNER MEMBRANE PROTEIN YEBZ"/>
    <property type="match status" value="1"/>
</dbReference>
<dbReference type="GO" id="GO:0005886">
    <property type="term" value="C:plasma membrane"/>
    <property type="evidence" value="ECO:0007669"/>
    <property type="project" value="UniProtKB-SubCell"/>
</dbReference>
<feature type="domain" description="Copper resistance protein D" evidence="7">
    <location>
        <begin position="221"/>
        <end position="319"/>
    </location>
</feature>
<keyword evidence="4 6" id="KW-1133">Transmembrane helix</keyword>
<feature type="transmembrane region" description="Helical" evidence="6">
    <location>
        <begin position="259"/>
        <end position="282"/>
    </location>
</feature>
<keyword evidence="5 6" id="KW-0472">Membrane</keyword>
<comment type="subcellular location">
    <subcellularLocation>
        <location evidence="1">Cell membrane</location>
        <topology evidence="1">Multi-pass membrane protein</topology>
    </subcellularLocation>
</comment>
<reference evidence="8 9" key="1">
    <citation type="submission" date="2018-10" db="EMBL/GenBank/DDBJ databases">
        <title>Isolation from cow dung.</title>
        <authorList>
            <person name="Ling L."/>
        </authorList>
    </citation>
    <scope>NUCLEOTIDE SEQUENCE [LARGE SCALE GENOMIC DNA]</scope>
    <source>
        <strain evidence="8 9">NEAU-LL90</strain>
    </source>
</reference>
<feature type="transmembrane region" description="Helical" evidence="6">
    <location>
        <begin position="229"/>
        <end position="247"/>
    </location>
</feature>
<keyword evidence="3 6" id="KW-0812">Transmembrane</keyword>
<comment type="caution">
    <text evidence="8">The sequence shown here is derived from an EMBL/GenBank/DDBJ whole genome shotgun (WGS) entry which is preliminary data.</text>
</comment>
<dbReference type="Proteomes" id="UP000279275">
    <property type="component" value="Unassembled WGS sequence"/>
</dbReference>
<evidence type="ECO:0000313" key="8">
    <source>
        <dbReference type="EMBL" id="RMI34155.1"/>
    </source>
</evidence>
<dbReference type="AlphaFoldDB" id="A0A3M2LDV5"/>
<evidence type="ECO:0000256" key="1">
    <source>
        <dbReference type="ARBA" id="ARBA00004651"/>
    </source>
</evidence>
<dbReference type="PANTHER" id="PTHR34820">
    <property type="entry name" value="INNER MEMBRANE PROTEIN YEBZ"/>
    <property type="match status" value="1"/>
</dbReference>
<dbReference type="GO" id="GO:0006825">
    <property type="term" value="P:copper ion transport"/>
    <property type="evidence" value="ECO:0007669"/>
    <property type="project" value="InterPro"/>
</dbReference>
<evidence type="ECO:0000256" key="6">
    <source>
        <dbReference type="SAM" id="Phobius"/>
    </source>
</evidence>
<evidence type="ECO:0000313" key="9">
    <source>
        <dbReference type="Proteomes" id="UP000279275"/>
    </source>
</evidence>
<dbReference type="Pfam" id="PF05425">
    <property type="entry name" value="CopD"/>
    <property type="match status" value="1"/>
</dbReference>
<gene>
    <name evidence="8" type="ORF">EBN03_06965</name>
</gene>
<protein>
    <submittedName>
        <fullName evidence="8">Copper resistance protein CopD</fullName>
    </submittedName>
</protein>
<dbReference type="InterPro" id="IPR032694">
    <property type="entry name" value="CopC/D"/>
</dbReference>
<evidence type="ECO:0000256" key="5">
    <source>
        <dbReference type="ARBA" id="ARBA00023136"/>
    </source>
</evidence>
<organism evidence="8 9">
    <name type="scientific">Nocardia stercoris</name>
    <dbReference type="NCBI Taxonomy" id="2483361"/>
    <lineage>
        <taxon>Bacteria</taxon>
        <taxon>Bacillati</taxon>
        <taxon>Actinomycetota</taxon>
        <taxon>Actinomycetes</taxon>
        <taxon>Mycobacteriales</taxon>
        <taxon>Nocardiaceae</taxon>
        <taxon>Nocardia</taxon>
    </lineage>
</organism>
<feature type="transmembrane region" description="Helical" evidence="6">
    <location>
        <begin position="162"/>
        <end position="178"/>
    </location>
</feature>
<feature type="transmembrane region" description="Helical" evidence="6">
    <location>
        <begin position="190"/>
        <end position="209"/>
    </location>
</feature>